<reference evidence="1" key="1">
    <citation type="submission" date="2014-05" db="EMBL/GenBank/DDBJ databases">
        <authorList>
            <person name="Chronopoulou M."/>
        </authorList>
    </citation>
    <scope>NUCLEOTIDE SEQUENCE</scope>
    <source>
        <tissue evidence="1">Whole organism</tissue>
    </source>
</reference>
<accession>A0A0K2TIT0</accession>
<name>A0A0K2TIT0_LEPSM</name>
<evidence type="ECO:0000313" key="1">
    <source>
        <dbReference type="EMBL" id="CDW25938.1"/>
    </source>
</evidence>
<sequence>MLIFGFFFKMLPVRPNDYFSL</sequence>
<organism evidence="1">
    <name type="scientific">Lepeophtheirus salmonis</name>
    <name type="common">Salmon louse</name>
    <name type="synonym">Caligus salmonis</name>
    <dbReference type="NCBI Taxonomy" id="72036"/>
    <lineage>
        <taxon>Eukaryota</taxon>
        <taxon>Metazoa</taxon>
        <taxon>Ecdysozoa</taxon>
        <taxon>Arthropoda</taxon>
        <taxon>Crustacea</taxon>
        <taxon>Multicrustacea</taxon>
        <taxon>Hexanauplia</taxon>
        <taxon>Copepoda</taxon>
        <taxon>Siphonostomatoida</taxon>
        <taxon>Caligidae</taxon>
        <taxon>Lepeophtheirus</taxon>
    </lineage>
</organism>
<proteinExistence type="predicted"/>
<dbReference type="EMBL" id="HACA01008577">
    <property type="protein sequence ID" value="CDW25938.1"/>
    <property type="molecule type" value="Transcribed_RNA"/>
</dbReference>
<dbReference type="AlphaFoldDB" id="A0A0K2TIT0"/>
<protein>
    <submittedName>
        <fullName evidence="1">Uncharacterized protein</fullName>
    </submittedName>
</protein>